<dbReference type="EMBL" id="RBIG01000001">
    <property type="protein sequence ID" value="RKQ73365.1"/>
    <property type="molecule type" value="Genomic_DNA"/>
</dbReference>
<comment type="similarity">
    <text evidence="1">Belongs to the FAH family.</text>
</comment>
<dbReference type="GO" id="GO:0044281">
    <property type="term" value="P:small molecule metabolic process"/>
    <property type="evidence" value="ECO:0007669"/>
    <property type="project" value="UniProtKB-ARBA"/>
</dbReference>
<gene>
    <name evidence="4" type="ORF">BCL74_1153</name>
</gene>
<dbReference type="FunFam" id="3.90.850.10:FF:000012">
    <property type="entry name" value="Putative 2-hydroxyhepta-2,4-diene-1,7-dioate isomerase"/>
    <property type="match status" value="1"/>
</dbReference>
<name>A0A420WR35_9PROT</name>
<dbReference type="Pfam" id="PF01557">
    <property type="entry name" value="FAA_hydrolase"/>
    <property type="match status" value="1"/>
</dbReference>
<dbReference type="Gene3D" id="3.90.850.10">
    <property type="entry name" value="Fumarylacetoacetase-like, C-terminal domain"/>
    <property type="match status" value="1"/>
</dbReference>
<dbReference type="InterPro" id="IPR011234">
    <property type="entry name" value="Fumarylacetoacetase-like_C"/>
</dbReference>
<organism evidence="4 5">
    <name type="scientific">Oceanibaculum indicum</name>
    <dbReference type="NCBI Taxonomy" id="526216"/>
    <lineage>
        <taxon>Bacteria</taxon>
        <taxon>Pseudomonadati</taxon>
        <taxon>Pseudomonadota</taxon>
        <taxon>Alphaproteobacteria</taxon>
        <taxon>Rhodospirillales</taxon>
        <taxon>Oceanibaculaceae</taxon>
        <taxon>Oceanibaculum</taxon>
    </lineage>
</organism>
<dbReference type="OrthoDB" id="9780293at2"/>
<reference evidence="4 5" key="1">
    <citation type="submission" date="2018-10" db="EMBL/GenBank/DDBJ databases">
        <title>Comparative analysis of microorganisms from saline springs in Andes Mountain Range, Colombia.</title>
        <authorList>
            <person name="Rubin E."/>
        </authorList>
    </citation>
    <scope>NUCLEOTIDE SEQUENCE [LARGE SCALE GENOMIC DNA]</scope>
    <source>
        <strain evidence="4 5">USBA 36</strain>
    </source>
</reference>
<evidence type="ECO:0000256" key="2">
    <source>
        <dbReference type="ARBA" id="ARBA00022723"/>
    </source>
</evidence>
<dbReference type="RefSeq" id="WP_121218207.1">
    <property type="nucleotide sequence ID" value="NZ_RBIG01000001.1"/>
</dbReference>
<dbReference type="SUPFAM" id="SSF56529">
    <property type="entry name" value="FAH"/>
    <property type="match status" value="1"/>
</dbReference>
<evidence type="ECO:0000313" key="4">
    <source>
        <dbReference type="EMBL" id="RKQ73365.1"/>
    </source>
</evidence>
<dbReference type="GO" id="GO:0046872">
    <property type="term" value="F:metal ion binding"/>
    <property type="evidence" value="ECO:0007669"/>
    <property type="project" value="UniProtKB-KW"/>
</dbReference>
<dbReference type="PANTHER" id="PTHR42796">
    <property type="entry name" value="FUMARYLACETOACETATE HYDROLASE DOMAIN-CONTAINING PROTEIN 2A-RELATED"/>
    <property type="match status" value="1"/>
</dbReference>
<comment type="caution">
    <text evidence="4">The sequence shown here is derived from an EMBL/GenBank/DDBJ whole genome shotgun (WGS) entry which is preliminary data.</text>
</comment>
<dbReference type="PANTHER" id="PTHR42796:SF4">
    <property type="entry name" value="FUMARYLACETOACETATE HYDROLASE DOMAIN-CONTAINING PROTEIN 2A"/>
    <property type="match status" value="1"/>
</dbReference>
<dbReference type="InterPro" id="IPR036663">
    <property type="entry name" value="Fumarylacetoacetase_C_sf"/>
</dbReference>
<proteinExistence type="inferred from homology"/>
<dbReference type="Proteomes" id="UP000277424">
    <property type="component" value="Unassembled WGS sequence"/>
</dbReference>
<evidence type="ECO:0000256" key="1">
    <source>
        <dbReference type="ARBA" id="ARBA00010211"/>
    </source>
</evidence>
<feature type="domain" description="Fumarylacetoacetase-like C-terminal" evidence="3">
    <location>
        <begin position="72"/>
        <end position="278"/>
    </location>
</feature>
<protein>
    <submittedName>
        <fullName evidence="4">2-keto-4-pentenoate hydratase/2-oxohepta-3-ene-1,7-dioic acid hydratase in catechol pathway</fullName>
    </submittedName>
</protein>
<evidence type="ECO:0000313" key="5">
    <source>
        <dbReference type="Proteomes" id="UP000277424"/>
    </source>
</evidence>
<keyword evidence="2" id="KW-0479">Metal-binding</keyword>
<evidence type="ECO:0000259" key="3">
    <source>
        <dbReference type="Pfam" id="PF01557"/>
    </source>
</evidence>
<dbReference type="InterPro" id="IPR051121">
    <property type="entry name" value="FAH"/>
</dbReference>
<sequence length="282" mass="30226">MRLLRYGEAGKEKPGLLDASGTLRDLSGHVTDIDGGTISPDGLKKLAAIDPASLPAVSGTPRLGCPVGNIGKIICVGLNYSDHAAETGMQVPAEPIIFMKATTAINGPNDTVVIPRHSKKTDWEVELGIVIGKKAQYVEEKDALDHVAGYVLVNDISEREFQIERHGQWVKGKSADTFAPIGPWLVTKDEVADPQNLKMWLDVNGKRCQDGSTTTMVYGVKHLVSYISQFMTLMPGDIIPTGTPPGVGAGMKPPMFLKPGDVMKLGIEGLGEQHQDVVGYKG</sequence>
<dbReference type="GO" id="GO:0003824">
    <property type="term" value="F:catalytic activity"/>
    <property type="evidence" value="ECO:0007669"/>
    <property type="project" value="InterPro"/>
</dbReference>
<accession>A0A420WR35</accession>
<dbReference type="AlphaFoldDB" id="A0A420WR35"/>